<organism evidence="7 8">
    <name type="scientific">Kribbella voronezhensis</name>
    <dbReference type="NCBI Taxonomy" id="2512212"/>
    <lineage>
        <taxon>Bacteria</taxon>
        <taxon>Bacillati</taxon>
        <taxon>Actinomycetota</taxon>
        <taxon>Actinomycetes</taxon>
        <taxon>Propionibacteriales</taxon>
        <taxon>Kribbellaceae</taxon>
        <taxon>Kribbella</taxon>
    </lineage>
</organism>
<feature type="transmembrane region" description="Helical" evidence="6">
    <location>
        <begin position="54"/>
        <end position="78"/>
    </location>
</feature>
<keyword evidence="4 6" id="KW-1133">Transmembrane helix</keyword>
<protein>
    <submittedName>
        <fullName evidence="7">Putative MFS family arabinose efflux permease</fullName>
    </submittedName>
</protein>
<dbReference type="GO" id="GO:0016020">
    <property type="term" value="C:membrane"/>
    <property type="evidence" value="ECO:0007669"/>
    <property type="project" value="UniProtKB-SubCell"/>
</dbReference>
<dbReference type="RefSeq" id="WP_133980503.1">
    <property type="nucleotide sequence ID" value="NZ_SOCE01000001.1"/>
</dbReference>
<keyword evidence="3 6" id="KW-0812">Transmembrane</keyword>
<dbReference type="PANTHER" id="PTHR43385">
    <property type="entry name" value="RIBOFLAVIN TRANSPORTER RIBJ"/>
    <property type="match status" value="1"/>
</dbReference>
<dbReference type="OrthoDB" id="7200137at2"/>
<keyword evidence="8" id="KW-1185">Reference proteome</keyword>
<feature type="transmembrane region" description="Helical" evidence="6">
    <location>
        <begin position="225"/>
        <end position="249"/>
    </location>
</feature>
<dbReference type="SUPFAM" id="SSF103473">
    <property type="entry name" value="MFS general substrate transporter"/>
    <property type="match status" value="1"/>
</dbReference>
<feature type="transmembrane region" description="Helical" evidence="6">
    <location>
        <begin position="23"/>
        <end position="42"/>
    </location>
</feature>
<evidence type="ECO:0000256" key="1">
    <source>
        <dbReference type="ARBA" id="ARBA00004141"/>
    </source>
</evidence>
<proteinExistence type="predicted"/>
<comment type="caution">
    <text evidence="7">The sequence shown here is derived from an EMBL/GenBank/DDBJ whole genome shotgun (WGS) entry which is preliminary data.</text>
</comment>
<feature type="transmembrane region" description="Helical" evidence="6">
    <location>
        <begin position="114"/>
        <end position="142"/>
    </location>
</feature>
<reference evidence="7 8" key="1">
    <citation type="submission" date="2019-03" db="EMBL/GenBank/DDBJ databases">
        <title>Genomic Encyclopedia of Type Strains, Phase III (KMG-III): the genomes of soil and plant-associated and newly described type strains.</title>
        <authorList>
            <person name="Whitman W."/>
        </authorList>
    </citation>
    <scope>NUCLEOTIDE SEQUENCE [LARGE SCALE GENOMIC DNA]</scope>
    <source>
        <strain evidence="7 8">VKM Ac-2575</strain>
    </source>
</reference>
<name>A0A4R7TG81_9ACTN</name>
<dbReference type="GO" id="GO:0022857">
    <property type="term" value="F:transmembrane transporter activity"/>
    <property type="evidence" value="ECO:0007669"/>
    <property type="project" value="InterPro"/>
</dbReference>
<dbReference type="Gene3D" id="1.20.1250.20">
    <property type="entry name" value="MFS general substrate transporter like domains"/>
    <property type="match status" value="1"/>
</dbReference>
<sequence>MNRAAATATSLASGDRRGTRREVVAALSITTTIGYGVLYYAFSALLAPMSHDLQISTTVATGALTTAVLVSAAMAIPVGRRLDAYGGHGVMTIGSILATLAVLAWSQVQNTAQLYAVFVAIGAASAMVLYQPAFAIIVAVTAPAKRANALLSITLVAGFASSIFIPLTGQLIEAAGWRQALIALAGIVAVITVPVHAFVLGRTQPTAPRISHHLRRSPARVIRDLGFWLIAAAFVLHSAALAVLAVHLVTYLTQLGHTPTTAAGLTGLLGLLSVTGRVITTVAKRWLPITLIAATIIALQGVAIALLPFIGQSIAGAATSLGLFGLGFGVASIATPAILLDRYGDQGYATIAGILGTPTTISRATAPLAAAALATTIGYRPLILAAGAACVIAGAALALTQHLPPEAT</sequence>
<dbReference type="InterPro" id="IPR052983">
    <property type="entry name" value="MFS_Riboflavin_Transporter"/>
</dbReference>
<gene>
    <name evidence="7" type="ORF">EV138_4198</name>
</gene>
<dbReference type="InterPro" id="IPR036259">
    <property type="entry name" value="MFS_trans_sf"/>
</dbReference>
<dbReference type="Pfam" id="PF07690">
    <property type="entry name" value="MFS_1"/>
    <property type="match status" value="1"/>
</dbReference>
<evidence type="ECO:0000256" key="3">
    <source>
        <dbReference type="ARBA" id="ARBA00022692"/>
    </source>
</evidence>
<comment type="subcellular location">
    <subcellularLocation>
        <location evidence="1">Membrane</location>
        <topology evidence="1">Multi-pass membrane protein</topology>
    </subcellularLocation>
</comment>
<dbReference type="Proteomes" id="UP000295151">
    <property type="component" value="Unassembled WGS sequence"/>
</dbReference>
<feature type="transmembrane region" description="Helical" evidence="6">
    <location>
        <begin position="286"/>
        <end position="311"/>
    </location>
</feature>
<evidence type="ECO:0000313" key="7">
    <source>
        <dbReference type="EMBL" id="TDU90606.1"/>
    </source>
</evidence>
<feature type="transmembrane region" description="Helical" evidence="6">
    <location>
        <begin position="149"/>
        <end position="168"/>
    </location>
</feature>
<evidence type="ECO:0000256" key="2">
    <source>
        <dbReference type="ARBA" id="ARBA00022448"/>
    </source>
</evidence>
<feature type="transmembrane region" description="Helical" evidence="6">
    <location>
        <begin position="261"/>
        <end position="279"/>
    </location>
</feature>
<evidence type="ECO:0000256" key="4">
    <source>
        <dbReference type="ARBA" id="ARBA00022989"/>
    </source>
</evidence>
<evidence type="ECO:0000256" key="5">
    <source>
        <dbReference type="ARBA" id="ARBA00023136"/>
    </source>
</evidence>
<dbReference type="EMBL" id="SOCE01000001">
    <property type="protein sequence ID" value="TDU90606.1"/>
    <property type="molecule type" value="Genomic_DNA"/>
</dbReference>
<feature type="transmembrane region" description="Helical" evidence="6">
    <location>
        <begin position="382"/>
        <end position="403"/>
    </location>
</feature>
<dbReference type="AlphaFoldDB" id="A0A4R7TG81"/>
<evidence type="ECO:0000313" key="8">
    <source>
        <dbReference type="Proteomes" id="UP000295151"/>
    </source>
</evidence>
<keyword evidence="5 6" id="KW-0472">Membrane</keyword>
<feature type="transmembrane region" description="Helical" evidence="6">
    <location>
        <begin position="317"/>
        <end position="340"/>
    </location>
</feature>
<feature type="transmembrane region" description="Helical" evidence="6">
    <location>
        <begin position="180"/>
        <end position="200"/>
    </location>
</feature>
<dbReference type="InterPro" id="IPR011701">
    <property type="entry name" value="MFS"/>
</dbReference>
<keyword evidence="2" id="KW-0813">Transport</keyword>
<dbReference type="PANTHER" id="PTHR43385:SF1">
    <property type="entry name" value="RIBOFLAVIN TRANSPORTER RIBJ"/>
    <property type="match status" value="1"/>
</dbReference>
<accession>A0A4R7TG81</accession>
<feature type="transmembrane region" description="Helical" evidence="6">
    <location>
        <begin position="90"/>
        <end position="108"/>
    </location>
</feature>
<evidence type="ECO:0000256" key="6">
    <source>
        <dbReference type="SAM" id="Phobius"/>
    </source>
</evidence>